<feature type="compositionally biased region" description="Basic and acidic residues" evidence="2">
    <location>
        <begin position="1502"/>
        <end position="1530"/>
    </location>
</feature>
<evidence type="ECO:0000313" key="4">
    <source>
        <dbReference type="Proteomes" id="UP001165160"/>
    </source>
</evidence>
<comment type="caution">
    <text evidence="3">The sequence shown here is derived from an EMBL/GenBank/DDBJ whole genome shotgun (WGS) entry which is preliminary data.</text>
</comment>
<evidence type="ECO:0000256" key="2">
    <source>
        <dbReference type="SAM" id="MobiDB-lite"/>
    </source>
</evidence>
<feature type="compositionally biased region" description="Basic and acidic residues" evidence="2">
    <location>
        <begin position="398"/>
        <end position="411"/>
    </location>
</feature>
<feature type="compositionally biased region" description="Pro residues" evidence="2">
    <location>
        <begin position="1"/>
        <end position="16"/>
    </location>
</feature>
<gene>
    <name evidence="3" type="ORF">TrVE_jg7394</name>
</gene>
<evidence type="ECO:0000256" key="1">
    <source>
        <dbReference type="SAM" id="Coils"/>
    </source>
</evidence>
<feature type="region of interest" description="Disordered" evidence="2">
    <location>
        <begin position="1036"/>
        <end position="1079"/>
    </location>
</feature>
<accession>A0A9W7FAW3</accession>
<dbReference type="EMBL" id="BRXX01000383">
    <property type="protein sequence ID" value="GMI08588.1"/>
    <property type="molecule type" value="Genomic_DNA"/>
</dbReference>
<feature type="compositionally biased region" description="Low complexity" evidence="2">
    <location>
        <begin position="388"/>
        <end position="397"/>
    </location>
</feature>
<dbReference type="Proteomes" id="UP001165160">
    <property type="component" value="Unassembled WGS sequence"/>
</dbReference>
<feature type="compositionally biased region" description="Basic and acidic residues" evidence="2">
    <location>
        <begin position="1826"/>
        <end position="1846"/>
    </location>
</feature>
<evidence type="ECO:0000313" key="3">
    <source>
        <dbReference type="EMBL" id="GMI08588.1"/>
    </source>
</evidence>
<organism evidence="3 4">
    <name type="scientific">Triparma verrucosa</name>
    <dbReference type="NCBI Taxonomy" id="1606542"/>
    <lineage>
        <taxon>Eukaryota</taxon>
        <taxon>Sar</taxon>
        <taxon>Stramenopiles</taxon>
        <taxon>Ochrophyta</taxon>
        <taxon>Bolidophyceae</taxon>
        <taxon>Parmales</taxon>
        <taxon>Triparmaceae</taxon>
        <taxon>Triparma</taxon>
    </lineage>
</organism>
<feature type="compositionally biased region" description="Basic and acidic residues" evidence="2">
    <location>
        <begin position="1239"/>
        <end position="1252"/>
    </location>
</feature>
<sequence>MPPPTGQPPPPGPPPGASAAKGKQGKAVNTNTAGPPSSKPPSGALSTSPKKKLDQSPNGRRASRPPKSGDAPPRGQPPPEGAPPKGNPPPSKGGAPPKGGPPSPSKSKGGPPPPSKGGPPSPSKSKGGPPPPSKGGPPSPSKSKGGPPPSSKGGAPPKPKSGGPPPATVATPPNGPMKGPPSMWTENGGKETKEVLQMRNAGLQALAVQTRVTIAKQEMPVPMFLQGEPGALPSLQPKGVLSDSSTISALSVDSALNDTGSISVPTLANATSEDTTVVDNMTEEDEPSPLDTVLAMMTKEEIRQKEEWAKFEEQKEQVKKTKKGDRKQAEEDLDKKQEALYAGWVAKNKELRGLLETCQQHDKNTDALRVEEIEHDLATTKAQHESDAAALQQAKAQLEAKEAEHASAKKSIDAKLSSLKTAMRFAQDGNDKSQLANIEKMITETKAKEEKLVADQSKEKEALAKAVQETEERIASSKEVMGRKQSLLEDSTSLKKKEKKSWTKWFSKKKLDVNSDGDGEKMNAVEELLDEEEDEGEYDDGRSVTDIYKDMQNKENLQRLAWDGMQKKQVELTEELDAAAKKGDRKKVEAIIGSMRVEKETVDAKVGEWEEANFTLRKQLDVAQTRELREKQGDVASTLSKAELKKIKSGQIDAMQRKALEKTMVADLAKQLEETRKQLQRDASSVSNAQSGLDLTTDRWCISLNNATDKIAELNAQLANTHSALDTAKEESLFEQIRKLEEEKAKNQAAFDEERAALTKELSVLQTSLKANEDRSKRLKHLIEDLGQTAVATDDVTEMELDNTPSDAMIEAAKPVKFKKWTKDGNKRPEHFDPNFVEVVPKMSPQELVISQIKAAEREQMMAWRQLELRSSALNRELEKAKVNGGDSLKVMQAIKALEEEQKELCGKWQKANVELKQSLDDTIRRDQEMKKHYERVDKAHLSKTTNMLTFAQQEQQNEIKEQLSLLAKSLEIAQRNHDEETVKSICLSILRVEEGLRTIAATSGSEIGNTQDNFQPKGLKSPLHLATKAKNFFWGSGKKKQQEQDESGVLSDEEGEEGAVDDDTNPQADSASATDSKGAVLQTQLNTLDQQLRVLEKKRVESMTKYDAVNEVLMEEIEEQKLIRKMAKSTEESAQDKMARRTKAKLVIDKLRDFKIERENTEKTFESHKLNIMGEMLKLRAQLFKNSSWRLGDPGKGGGAVNGSANIEDQAGGEMYELEDNGQFVASPTNKGSFKQNWEPKDSPKEYKKLSETSPLRKRVTQMEAWKASMPPQPIKSINLNESMNSSVNLSLEIIPFDEEGGGPKELQNTAFSLGEALRGTAGSPSNSSMHLLTAMKTRALPSITTVARMGKKVEAESLNQDQKFNRANLDQLMRPLVELALQGKEYATAEGITGDLVDFLCPLDGESWSAHNASLMDLISIKAEIGLCPQVCEPPGKIAYLNALELVISGEESRDLSEWRQQQKAKSGSRMMNLNPKGVTLTEEDRNALDSIKALQKKLTNEGKHDDIRVQQRRQASEASRRRMKEPNAPKQFSPVKKKEGGFFGLDFSSDPNHSPGKVNAEPIDFTSPRKAKVLKEGYAVNHLNLSPAQAEELRDRIKDELVLQQPIRRYKDLSPNHMSPNIENVGVSEADVLPGMTAGLIDVAMNGGIWAGNSDQVVGELKGEKAILSKLKKEDFGERLYRTQTKVQKMRMSDGFNYEINHGDTLRSSKTMGREDEGEQREDVKEWNKERNKHRKTAESKLKKEKKVDIKFRTVERILGELESSVVDSHGNLLVHDYEDSILHEPADSEDIIAAAMSYKLTPEEKSLKMKAKKAMERRRKKELAQRLEASKKRLEKKASEVI</sequence>
<feature type="region of interest" description="Disordered" evidence="2">
    <location>
        <begin position="1"/>
        <end position="193"/>
    </location>
</feature>
<protein>
    <submittedName>
        <fullName evidence="3">Uncharacterized protein</fullName>
    </submittedName>
</protein>
<feature type="region of interest" description="Disordered" evidence="2">
    <location>
        <begin position="305"/>
        <end position="333"/>
    </location>
</feature>
<feature type="region of interest" description="Disordered" evidence="2">
    <location>
        <begin position="1229"/>
        <end position="1254"/>
    </location>
</feature>
<proteinExistence type="predicted"/>
<feature type="compositionally biased region" description="Basic and acidic residues" evidence="2">
    <location>
        <begin position="1704"/>
        <end position="1733"/>
    </location>
</feature>
<feature type="compositionally biased region" description="Basic and acidic residues" evidence="2">
    <location>
        <begin position="305"/>
        <end position="319"/>
    </location>
</feature>
<feature type="compositionally biased region" description="Basic and acidic residues" evidence="2">
    <location>
        <begin position="470"/>
        <end position="482"/>
    </location>
</feature>
<feature type="compositionally biased region" description="Polar residues" evidence="2">
    <location>
        <begin position="1066"/>
        <end position="1076"/>
    </location>
</feature>
<reference evidence="4" key="1">
    <citation type="journal article" date="2023" name="Commun. Biol.">
        <title>Genome analysis of Parmales, the sister group of diatoms, reveals the evolutionary specialization of diatoms from phago-mixotrophs to photoautotrophs.</title>
        <authorList>
            <person name="Ban H."/>
            <person name="Sato S."/>
            <person name="Yoshikawa S."/>
            <person name="Yamada K."/>
            <person name="Nakamura Y."/>
            <person name="Ichinomiya M."/>
            <person name="Sato N."/>
            <person name="Blanc-Mathieu R."/>
            <person name="Endo H."/>
            <person name="Kuwata A."/>
            <person name="Ogata H."/>
        </authorList>
    </citation>
    <scope>NUCLEOTIDE SEQUENCE [LARGE SCALE GENOMIC DNA]</scope>
    <source>
        <strain evidence="4">NIES 3699</strain>
    </source>
</reference>
<name>A0A9W7FAW3_9STRA</name>
<feature type="compositionally biased region" description="Basic residues" evidence="2">
    <location>
        <begin position="1812"/>
        <end position="1825"/>
    </location>
</feature>
<feature type="compositionally biased region" description="Low complexity" evidence="2">
    <location>
        <begin position="17"/>
        <end position="27"/>
    </location>
</feature>
<keyword evidence="1" id="KW-0175">Coiled coil</keyword>
<feature type="compositionally biased region" description="Acidic residues" evidence="2">
    <location>
        <begin position="1052"/>
        <end position="1065"/>
    </location>
</feature>
<feature type="compositionally biased region" description="Pro residues" evidence="2">
    <location>
        <begin position="74"/>
        <end position="91"/>
    </location>
</feature>
<feature type="region of interest" description="Disordered" evidence="2">
    <location>
        <begin position="1701"/>
        <end position="1743"/>
    </location>
</feature>
<feature type="coiled-coil region" evidence="1">
    <location>
        <begin position="662"/>
        <end position="757"/>
    </location>
</feature>
<feature type="compositionally biased region" description="Pro residues" evidence="2">
    <location>
        <begin position="98"/>
        <end position="179"/>
    </location>
</feature>
<feature type="region of interest" description="Disordered" evidence="2">
    <location>
        <begin position="470"/>
        <end position="493"/>
    </location>
</feature>
<feature type="region of interest" description="Disordered" evidence="2">
    <location>
        <begin position="380"/>
        <end position="411"/>
    </location>
</feature>
<keyword evidence="4" id="KW-1185">Reference proteome</keyword>
<feature type="region of interest" description="Disordered" evidence="2">
    <location>
        <begin position="1502"/>
        <end position="1540"/>
    </location>
</feature>
<feature type="region of interest" description="Disordered" evidence="2">
    <location>
        <begin position="1812"/>
        <end position="1846"/>
    </location>
</feature>